<protein>
    <submittedName>
        <fullName evidence="1">Uncharacterized protein</fullName>
    </submittedName>
</protein>
<reference evidence="1" key="2">
    <citation type="journal article" date="2015" name="Fish Shellfish Immunol.">
        <title>Early steps in the European eel (Anguilla anguilla)-Vibrio vulnificus interaction in the gills: Role of the RtxA13 toxin.</title>
        <authorList>
            <person name="Callol A."/>
            <person name="Pajuelo D."/>
            <person name="Ebbesson L."/>
            <person name="Teles M."/>
            <person name="MacKenzie S."/>
            <person name="Amaro C."/>
        </authorList>
    </citation>
    <scope>NUCLEOTIDE SEQUENCE</scope>
</reference>
<reference evidence="1" key="1">
    <citation type="submission" date="2014-11" db="EMBL/GenBank/DDBJ databases">
        <authorList>
            <person name="Amaro Gonzalez C."/>
        </authorList>
    </citation>
    <scope>NUCLEOTIDE SEQUENCE</scope>
</reference>
<dbReference type="EMBL" id="GBXM01040218">
    <property type="protein sequence ID" value="JAH68359.1"/>
    <property type="molecule type" value="Transcribed_RNA"/>
</dbReference>
<organism evidence="1">
    <name type="scientific">Anguilla anguilla</name>
    <name type="common">European freshwater eel</name>
    <name type="synonym">Muraena anguilla</name>
    <dbReference type="NCBI Taxonomy" id="7936"/>
    <lineage>
        <taxon>Eukaryota</taxon>
        <taxon>Metazoa</taxon>
        <taxon>Chordata</taxon>
        <taxon>Craniata</taxon>
        <taxon>Vertebrata</taxon>
        <taxon>Euteleostomi</taxon>
        <taxon>Actinopterygii</taxon>
        <taxon>Neopterygii</taxon>
        <taxon>Teleostei</taxon>
        <taxon>Anguilliformes</taxon>
        <taxon>Anguillidae</taxon>
        <taxon>Anguilla</taxon>
    </lineage>
</organism>
<evidence type="ECO:0000313" key="1">
    <source>
        <dbReference type="EMBL" id="JAH68359.1"/>
    </source>
</evidence>
<name>A0A0E9UR69_ANGAN</name>
<dbReference type="AlphaFoldDB" id="A0A0E9UR69"/>
<sequence>MPLFPMMTDVSKTIIKLSSHNSHIFQLVSTPQQYCILSNMLYPP</sequence>
<proteinExistence type="predicted"/>
<accession>A0A0E9UR69</accession>